<evidence type="ECO:0000313" key="2">
    <source>
        <dbReference type="EMBL" id="UJO21339.1"/>
    </source>
</evidence>
<dbReference type="Proteomes" id="UP000756132">
    <property type="component" value="Chromosome 8"/>
</dbReference>
<feature type="compositionally biased region" description="Acidic residues" evidence="1">
    <location>
        <begin position="110"/>
        <end position="136"/>
    </location>
</feature>
<accession>A0A9Q8USY2</accession>
<keyword evidence="3" id="KW-1185">Reference proteome</keyword>
<reference evidence="2" key="1">
    <citation type="submission" date="2021-12" db="EMBL/GenBank/DDBJ databases">
        <authorList>
            <person name="Zaccaron A."/>
            <person name="Stergiopoulos I."/>
        </authorList>
    </citation>
    <scope>NUCLEOTIDE SEQUENCE</scope>
    <source>
        <strain evidence="2">Race5_Kim</strain>
    </source>
</reference>
<gene>
    <name evidence="2" type="ORF">CLAFUR5_11486</name>
</gene>
<dbReference type="KEGG" id="ffu:CLAFUR5_11486"/>
<evidence type="ECO:0000313" key="3">
    <source>
        <dbReference type="Proteomes" id="UP000756132"/>
    </source>
</evidence>
<dbReference type="GeneID" id="71991364"/>
<name>A0A9Q8USY2_PASFU</name>
<organism evidence="2 3">
    <name type="scientific">Passalora fulva</name>
    <name type="common">Tomato leaf mold</name>
    <name type="synonym">Cladosporium fulvum</name>
    <dbReference type="NCBI Taxonomy" id="5499"/>
    <lineage>
        <taxon>Eukaryota</taxon>
        <taxon>Fungi</taxon>
        <taxon>Dikarya</taxon>
        <taxon>Ascomycota</taxon>
        <taxon>Pezizomycotina</taxon>
        <taxon>Dothideomycetes</taxon>
        <taxon>Dothideomycetidae</taxon>
        <taxon>Mycosphaerellales</taxon>
        <taxon>Mycosphaerellaceae</taxon>
        <taxon>Fulvia</taxon>
    </lineage>
</organism>
<sequence>MQFNSTIATDRMHVLVESKLRNEIARKDRDLRRMLGHFDMLERVNSQKHMHLAVHSNHDSGNRLPQSAHFETSSLHVEDAALIEHEERPRHEEWPKYDKDMVVIESVEVDGDEDLATSDDGSNSDEDELPDYDDVSGSDLVRIQDENHHSPPSLVEDALNDLNKLALQPSFEENTYEVSEDD</sequence>
<protein>
    <submittedName>
        <fullName evidence="2">Uncharacterized protein</fullName>
    </submittedName>
</protein>
<dbReference type="AlphaFoldDB" id="A0A9Q8USY2"/>
<dbReference type="EMBL" id="CP090170">
    <property type="protein sequence ID" value="UJO21339.1"/>
    <property type="molecule type" value="Genomic_DNA"/>
</dbReference>
<feature type="region of interest" description="Disordered" evidence="1">
    <location>
        <begin position="110"/>
        <end position="155"/>
    </location>
</feature>
<reference evidence="2" key="2">
    <citation type="journal article" date="2022" name="Microb. Genom.">
        <title>A chromosome-scale genome assembly of the tomato pathogen Cladosporium fulvum reveals a compartmentalized genome architecture and the presence of a dispensable chromosome.</title>
        <authorList>
            <person name="Zaccaron A.Z."/>
            <person name="Chen L.H."/>
            <person name="Samaras A."/>
            <person name="Stergiopoulos I."/>
        </authorList>
    </citation>
    <scope>NUCLEOTIDE SEQUENCE</scope>
    <source>
        <strain evidence="2">Race5_Kim</strain>
    </source>
</reference>
<dbReference type="RefSeq" id="XP_047765705.1">
    <property type="nucleotide sequence ID" value="XM_047910634.1"/>
</dbReference>
<evidence type="ECO:0000256" key="1">
    <source>
        <dbReference type="SAM" id="MobiDB-lite"/>
    </source>
</evidence>
<proteinExistence type="predicted"/>